<proteinExistence type="predicted"/>
<protein>
    <submittedName>
        <fullName evidence="2">Uncharacterized protein</fullName>
    </submittedName>
</protein>
<accession>A0A8K0RST0</accession>
<dbReference type="SUPFAM" id="SSF51395">
    <property type="entry name" value="FMN-linked oxidoreductases"/>
    <property type="match status" value="1"/>
</dbReference>
<dbReference type="PANTHER" id="PTHR22893:SF91">
    <property type="entry name" value="NADPH DEHYDROGENASE 2-RELATED"/>
    <property type="match status" value="1"/>
</dbReference>
<name>A0A8K0RST0_9HYPO</name>
<dbReference type="GO" id="GO:0003959">
    <property type="term" value="F:NADPH dehydrogenase activity"/>
    <property type="evidence" value="ECO:0007669"/>
    <property type="project" value="TreeGrafter"/>
</dbReference>
<dbReference type="Proteomes" id="UP000813427">
    <property type="component" value="Unassembled WGS sequence"/>
</dbReference>
<dbReference type="AlphaFoldDB" id="A0A8K0RST0"/>
<evidence type="ECO:0000256" key="1">
    <source>
        <dbReference type="ARBA" id="ARBA00022630"/>
    </source>
</evidence>
<dbReference type="Gene3D" id="3.20.20.70">
    <property type="entry name" value="Aldolase class I"/>
    <property type="match status" value="1"/>
</dbReference>
<dbReference type="EMBL" id="JAGPXF010000004">
    <property type="protein sequence ID" value="KAH7245067.1"/>
    <property type="molecule type" value="Genomic_DNA"/>
</dbReference>
<dbReference type="InterPro" id="IPR045247">
    <property type="entry name" value="Oye-like"/>
</dbReference>
<sequence>MLLKLSLGVFPLQQLRALNIRFLGLIDACIRENDYTDCGEDNDLSFAVHAWGKGAPVMACGGLNSQSAQKAVDKTYKNYKLAVMFGLQWTRNPDLPFRIKQNIPLVKYDRPTFYTPKKSKDYNDWEFRDEFLGSSTDTD</sequence>
<keyword evidence="3" id="KW-1185">Reference proteome</keyword>
<dbReference type="PANTHER" id="PTHR22893">
    <property type="entry name" value="NADH OXIDOREDUCTASE-RELATED"/>
    <property type="match status" value="1"/>
</dbReference>
<dbReference type="InterPro" id="IPR013785">
    <property type="entry name" value="Aldolase_TIM"/>
</dbReference>
<organism evidence="2 3">
    <name type="scientific">Fusarium tricinctum</name>
    <dbReference type="NCBI Taxonomy" id="61284"/>
    <lineage>
        <taxon>Eukaryota</taxon>
        <taxon>Fungi</taxon>
        <taxon>Dikarya</taxon>
        <taxon>Ascomycota</taxon>
        <taxon>Pezizomycotina</taxon>
        <taxon>Sordariomycetes</taxon>
        <taxon>Hypocreomycetidae</taxon>
        <taxon>Hypocreales</taxon>
        <taxon>Nectriaceae</taxon>
        <taxon>Fusarium</taxon>
        <taxon>Fusarium tricinctum species complex</taxon>
    </lineage>
</organism>
<reference evidence="2" key="1">
    <citation type="journal article" date="2021" name="Nat. Commun.">
        <title>Genetic determinants of endophytism in the Arabidopsis root mycobiome.</title>
        <authorList>
            <person name="Mesny F."/>
            <person name="Miyauchi S."/>
            <person name="Thiergart T."/>
            <person name="Pickel B."/>
            <person name="Atanasova L."/>
            <person name="Karlsson M."/>
            <person name="Huettel B."/>
            <person name="Barry K.W."/>
            <person name="Haridas S."/>
            <person name="Chen C."/>
            <person name="Bauer D."/>
            <person name="Andreopoulos W."/>
            <person name="Pangilinan J."/>
            <person name="LaButti K."/>
            <person name="Riley R."/>
            <person name="Lipzen A."/>
            <person name="Clum A."/>
            <person name="Drula E."/>
            <person name="Henrissat B."/>
            <person name="Kohler A."/>
            <person name="Grigoriev I.V."/>
            <person name="Martin F.M."/>
            <person name="Hacquard S."/>
        </authorList>
    </citation>
    <scope>NUCLEOTIDE SEQUENCE</scope>
    <source>
        <strain evidence="2">MPI-SDFR-AT-0068</strain>
    </source>
</reference>
<dbReference type="GO" id="GO:0010181">
    <property type="term" value="F:FMN binding"/>
    <property type="evidence" value="ECO:0007669"/>
    <property type="project" value="InterPro"/>
</dbReference>
<gene>
    <name evidence="2" type="ORF">BKA59DRAFT_454137</name>
</gene>
<evidence type="ECO:0000313" key="2">
    <source>
        <dbReference type="EMBL" id="KAH7245067.1"/>
    </source>
</evidence>
<keyword evidence="1" id="KW-0285">Flavoprotein</keyword>
<comment type="caution">
    <text evidence="2">The sequence shown here is derived from an EMBL/GenBank/DDBJ whole genome shotgun (WGS) entry which is preliminary data.</text>
</comment>
<evidence type="ECO:0000313" key="3">
    <source>
        <dbReference type="Proteomes" id="UP000813427"/>
    </source>
</evidence>
<dbReference type="OrthoDB" id="4997478at2759"/>